<dbReference type="Gene3D" id="2.30.30.100">
    <property type="match status" value="1"/>
</dbReference>
<evidence type="ECO:0000256" key="1">
    <source>
        <dbReference type="SAM" id="Phobius"/>
    </source>
</evidence>
<keyword evidence="4" id="KW-1185">Reference proteome</keyword>
<protein>
    <recommendedName>
        <fullName evidence="5">Uroplakin-2</fullName>
    </recommendedName>
</protein>
<feature type="chain" id="PRO_5035849633" description="Uroplakin-2" evidence="2">
    <location>
        <begin position="20"/>
        <end position="206"/>
    </location>
</feature>
<evidence type="ECO:0008006" key="5">
    <source>
        <dbReference type="Google" id="ProtNLM"/>
    </source>
</evidence>
<dbReference type="PANTHER" id="PTHR15446">
    <property type="entry name" value="UROPLAKIN III"/>
    <property type="match status" value="1"/>
</dbReference>
<organism evidence="3 4">
    <name type="scientific">Hymenochirus boettgeri</name>
    <name type="common">Congo dwarf clawed frog</name>
    <dbReference type="NCBI Taxonomy" id="247094"/>
    <lineage>
        <taxon>Eukaryota</taxon>
        <taxon>Metazoa</taxon>
        <taxon>Chordata</taxon>
        <taxon>Craniata</taxon>
        <taxon>Vertebrata</taxon>
        <taxon>Euteleostomi</taxon>
        <taxon>Amphibia</taxon>
        <taxon>Batrachia</taxon>
        <taxon>Anura</taxon>
        <taxon>Pipoidea</taxon>
        <taxon>Pipidae</taxon>
        <taxon>Pipinae</taxon>
        <taxon>Hymenochirus</taxon>
    </lineage>
</organism>
<evidence type="ECO:0000256" key="2">
    <source>
        <dbReference type="SAM" id="SignalP"/>
    </source>
</evidence>
<keyword evidence="2" id="KW-0732">Signal</keyword>
<feature type="transmembrane region" description="Helical" evidence="1">
    <location>
        <begin position="179"/>
        <end position="203"/>
    </location>
</feature>
<gene>
    <name evidence="3" type="ORF">GDO86_012496</name>
</gene>
<keyword evidence="1" id="KW-0472">Membrane</keyword>
<proteinExistence type="predicted"/>
<evidence type="ECO:0000313" key="4">
    <source>
        <dbReference type="Proteomes" id="UP000812440"/>
    </source>
</evidence>
<evidence type="ECO:0000313" key="3">
    <source>
        <dbReference type="EMBL" id="KAG8434144.1"/>
    </source>
</evidence>
<dbReference type="Proteomes" id="UP000812440">
    <property type="component" value="Chromosome 7"/>
</dbReference>
<keyword evidence="1" id="KW-0812">Transmembrane</keyword>
<reference evidence="3" key="1">
    <citation type="thesis" date="2020" institute="ProQuest LLC" country="789 East Eisenhower Parkway, Ann Arbor, MI, USA">
        <title>Comparative Genomics and Chromosome Evolution.</title>
        <authorList>
            <person name="Mudd A.B."/>
        </authorList>
    </citation>
    <scope>NUCLEOTIDE SEQUENCE</scope>
    <source>
        <strain evidence="3">Female2</strain>
        <tissue evidence="3">Blood</tissue>
    </source>
</reference>
<dbReference type="AlphaFoldDB" id="A0A8T2ISW6"/>
<dbReference type="EMBL" id="JAACNH010000008">
    <property type="protein sequence ID" value="KAG8434144.1"/>
    <property type="molecule type" value="Genomic_DNA"/>
</dbReference>
<dbReference type="Pfam" id="PF07353">
    <property type="entry name" value="Uroplakin_II"/>
    <property type="match status" value="1"/>
</dbReference>
<comment type="caution">
    <text evidence="3">The sequence shown here is derived from an EMBL/GenBank/DDBJ whole genome shotgun (WGS) entry which is preliminary data.</text>
</comment>
<keyword evidence="1" id="KW-1133">Transmembrane helix</keyword>
<dbReference type="GO" id="GO:0016020">
    <property type="term" value="C:membrane"/>
    <property type="evidence" value="ECO:0007669"/>
    <property type="project" value="TreeGrafter"/>
</dbReference>
<sequence length="206" mass="23232">MNQRLLCVVVFCLLTAVQFNCDLVYLPNYTISLYSESLKLSTMLLIRPAYCLYEQWQSKALDLSVADKKTSTIQVQITDGNNSFVVPQNFEVPQCRLQINEQQASDPVVYEIGPDIKLANVKSTQRIIPNQLYRVRFVLINKANNQIAITNWSEPFETNDLPPRSQDINAWLKGRSGGMVVITVLLSIGMFILLVGLAIVLGVKQH</sequence>
<accession>A0A8T2ISW6</accession>
<feature type="signal peptide" evidence="2">
    <location>
        <begin position="1"/>
        <end position="19"/>
    </location>
</feature>
<dbReference type="InterPro" id="IPR009952">
    <property type="entry name" value="Uroplakin-2"/>
</dbReference>
<dbReference type="InterPro" id="IPR024831">
    <property type="entry name" value="Uroplakin-3"/>
</dbReference>
<dbReference type="OrthoDB" id="9947134at2759"/>
<name>A0A8T2ISW6_9PIPI</name>